<reference evidence="1 2" key="1">
    <citation type="journal article" date="2018" name="PLoS Genet.">
        <title>Population sequencing reveals clonal diversity and ancestral inbreeding in the grapevine cultivar Chardonnay.</title>
        <authorList>
            <person name="Roach M.J."/>
            <person name="Johnson D.L."/>
            <person name="Bohlmann J."/>
            <person name="van Vuuren H.J."/>
            <person name="Jones S.J."/>
            <person name="Pretorius I.S."/>
            <person name="Schmidt S.A."/>
            <person name="Borneman A.R."/>
        </authorList>
    </citation>
    <scope>NUCLEOTIDE SEQUENCE [LARGE SCALE GENOMIC DNA]</scope>
    <source>
        <strain evidence="2">cv. Chardonnay</strain>
        <tissue evidence="1">Leaf</tissue>
    </source>
</reference>
<organism evidence="1 2">
    <name type="scientific">Vitis vinifera</name>
    <name type="common">Grape</name>
    <dbReference type="NCBI Taxonomy" id="29760"/>
    <lineage>
        <taxon>Eukaryota</taxon>
        <taxon>Viridiplantae</taxon>
        <taxon>Streptophyta</taxon>
        <taxon>Embryophyta</taxon>
        <taxon>Tracheophyta</taxon>
        <taxon>Spermatophyta</taxon>
        <taxon>Magnoliopsida</taxon>
        <taxon>eudicotyledons</taxon>
        <taxon>Gunneridae</taxon>
        <taxon>Pentapetalae</taxon>
        <taxon>rosids</taxon>
        <taxon>Vitales</taxon>
        <taxon>Vitaceae</taxon>
        <taxon>Viteae</taxon>
        <taxon>Vitis</taxon>
    </lineage>
</organism>
<evidence type="ECO:0008006" key="3">
    <source>
        <dbReference type="Google" id="ProtNLM"/>
    </source>
</evidence>
<name>A0A438HZ43_VITVI</name>
<dbReference type="AlphaFoldDB" id="A0A438HZ43"/>
<evidence type="ECO:0000313" key="2">
    <source>
        <dbReference type="Proteomes" id="UP000288805"/>
    </source>
</evidence>
<dbReference type="EMBL" id="QGNW01000161">
    <property type="protein sequence ID" value="RVW89725.1"/>
    <property type="molecule type" value="Genomic_DNA"/>
</dbReference>
<gene>
    <name evidence="1" type="ORF">CK203_047232</name>
</gene>
<proteinExistence type="predicted"/>
<protein>
    <recommendedName>
        <fullName evidence="3">Disease resistance protein</fullName>
    </recommendedName>
</protein>
<comment type="caution">
    <text evidence="1">The sequence shown here is derived from an EMBL/GenBank/DDBJ whole genome shotgun (WGS) entry which is preliminary data.</text>
</comment>
<evidence type="ECO:0000313" key="1">
    <source>
        <dbReference type="EMBL" id="RVW89725.1"/>
    </source>
</evidence>
<sequence length="190" mass="21828">MIREFGISESSMDEHKKGAHRAEEFDKTKMFSMILYTTWDIKEYEEGHILSTGFIVVLQELECLQYLSEVVELPLSTLQRLKKLQLGNCYDLERVKINMGLSQGHISNSNFHNLVSVNISRGDEHGDSEIEHQNLCIFSRLVALQLPDIPNLKSIHRWVLPFFFPRITVLGCPNLRKLPLNSNSATNTLK</sequence>
<accession>A0A438HZ43</accession>
<dbReference type="Proteomes" id="UP000288805">
    <property type="component" value="Unassembled WGS sequence"/>
</dbReference>